<dbReference type="EMBL" id="JANIEN010000001">
    <property type="protein sequence ID" value="MDT3451562.1"/>
    <property type="molecule type" value="Genomic_DNA"/>
</dbReference>
<reference evidence="3" key="2">
    <citation type="submission" date="2022-07" db="EMBL/GenBank/DDBJ databases">
        <title>Genome-based characterization of novel serogroup A variants of Pasteurella multocida.</title>
        <authorList>
            <person name="Prajapati A."/>
            <person name="Yogisharadhya R."/>
            <person name="Mohanty N."/>
            <person name="Chanda M."/>
            <person name="Mendem S.K."/>
            <person name="Siddaramappa S."/>
            <person name="Shivachandra S.B."/>
        </authorList>
    </citation>
    <scope>NUCLEOTIDE SEQUENCE</scope>
    <source>
        <strain evidence="3">NIVEDIPm19</strain>
    </source>
</reference>
<dbReference type="Pfam" id="PF13371">
    <property type="entry name" value="TPR_9"/>
    <property type="match status" value="1"/>
</dbReference>
<dbReference type="PANTHER" id="PTHR31350">
    <property type="entry name" value="SI:DKEY-261L7.2"/>
    <property type="match status" value="1"/>
</dbReference>
<dbReference type="GeneID" id="77208094"/>
<name>A0A849CHQ6_PASMD</name>
<sequence length="264" mass="30546">MNYVKKALYDEMLSFYHTTLGMEHEDRLRLRGQIGHLVRVARKEIPDTLETKAKIHLLLQLFYGEWGFHCDPESYFLSSNLYLNDVLETRRGMPVSLGAILLYIADKLNLPLYPVNFPTQLVIRAEVEGEVAFINPWDGQYISQALLHKWYEGAMGFGMTLTPAELAIANVGDLLGRFRQLAKNALIREEKNDEAFCYIARLIHYNPEDPYEIRDRGLVLAQMGCYHVATEDFQYFIDQCPQDPTALLLKNQLEELKQDTYPIH</sequence>
<evidence type="ECO:0000313" key="5">
    <source>
        <dbReference type="EMBL" id="NNI78873.1"/>
    </source>
</evidence>
<dbReference type="RefSeq" id="WP_005722041.1">
    <property type="nucleotide sequence ID" value="NZ_AP025519.1"/>
</dbReference>
<evidence type="ECO:0000313" key="3">
    <source>
        <dbReference type="EMBL" id="MDA5622365.1"/>
    </source>
</evidence>
<evidence type="ECO:0000313" key="6">
    <source>
        <dbReference type="Proteomes" id="UP000540079"/>
    </source>
</evidence>
<evidence type="ECO:0000313" key="4">
    <source>
        <dbReference type="EMBL" id="MDT3451562.1"/>
    </source>
</evidence>
<dbReference type="PANTHER" id="PTHR31350:SF21">
    <property type="entry name" value="F-BOX ONLY PROTEIN 21"/>
    <property type="match status" value="1"/>
</dbReference>
<dbReference type="EMBL" id="JANJHC010000003">
    <property type="protein sequence ID" value="MDA5622365.1"/>
    <property type="molecule type" value="Genomic_DNA"/>
</dbReference>
<protein>
    <submittedName>
        <fullName evidence="3">SirB1 family protein</fullName>
    </submittedName>
</protein>
<dbReference type="InterPro" id="IPR032698">
    <property type="entry name" value="SirB1_N"/>
</dbReference>
<gene>
    <name evidence="5" type="ORF">C2800_05480</name>
    <name evidence="3" type="ORF">NM948_02165</name>
    <name evidence="4" type="ORF">NQF69_02105</name>
</gene>
<reference evidence="5 6" key="1">
    <citation type="journal article" date="2018" name="Front. Microbiol.">
        <title>Genetic and Phylogenetic Characteristics of Pasteurella multocida Isolates From Different Host Species.</title>
        <authorList>
            <person name="Peng Z."/>
            <person name="Liang W."/>
            <person name="Wang F."/>
            <person name="Xu Z."/>
            <person name="Xie Z."/>
            <person name="Lian Z."/>
            <person name="Hua L."/>
            <person name="Zhou R."/>
            <person name="Chen H."/>
            <person name="Wu B."/>
        </authorList>
    </citation>
    <scope>NUCLEOTIDE SEQUENCE [LARGE SCALE GENOMIC DNA]</scope>
    <source>
        <strain evidence="5 6">HNA06</strain>
    </source>
</reference>
<accession>A0A849CHQ6</accession>
<dbReference type="AlphaFoldDB" id="A0A849CHQ6"/>
<dbReference type="EMBL" id="PPVL01000004">
    <property type="protein sequence ID" value="NNI78873.1"/>
    <property type="molecule type" value="Genomic_DNA"/>
</dbReference>
<reference evidence="4" key="3">
    <citation type="submission" date="2022-07" db="EMBL/GenBank/DDBJ databases">
        <title>Sequence of Pasteurella multocoda 17BRD-035.</title>
        <authorList>
            <person name="Roy Chowdhury P."/>
            <person name="Alhamami T."/>
            <person name="Trott D.J."/>
            <person name="Djordvevic S.P."/>
        </authorList>
    </citation>
    <scope>NUCLEOTIDE SEQUENCE</scope>
    <source>
        <strain evidence="4">17BRD-035</strain>
    </source>
</reference>
<evidence type="ECO:0000256" key="1">
    <source>
        <dbReference type="ARBA" id="ARBA00007100"/>
    </source>
</evidence>
<feature type="domain" description="Protein SirB1 N-terminal" evidence="2">
    <location>
        <begin position="31"/>
        <end position="178"/>
    </location>
</feature>
<dbReference type="Gene3D" id="1.25.40.10">
    <property type="entry name" value="Tetratricopeptide repeat domain"/>
    <property type="match status" value="1"/>
</dbReference>
<dbReference type="InterPro" id="IPR011990">
    <property type="entry name" value="TPR-like_helical_dom_sf"/>
</dbReference>
<comment type="caution">
    <text evidence="5">The sequence shown here is derived from an EMBL/GenBank/DDBJ whole genome shotgun (WGS) entry which is preliminary data.</text>
</comment>
<dbReference type="KEGG" id="pmul:DR93_1335"/>
<comment type="similarity">
    <text evidence="1">Belongs to the UPF0162 family.</text>
</comment>
<evidence type="ECO:0000259" key="2">
    <source>
        <dbReference type="Pfam" id="PF13369"/>
    </source>
</evidence>
<dbReference type="Pfam" id="PF13369">
    <property type="entry name" value="Transglut_core2"/>
    <property type="match status" value="1"/>
</dbReference>
<proteinExistence type="inferred from homology"/>
<dbReference type="Proteomes" id="UP001145481">
    <property type="component" value="Unassembled WGS sequence"/>
</dbReference>
<dbReference type="Proteomes" id="UP000540079">
    <property type="component" value="Unassembled WGS sequence"/>
</dbReference>
<dbReference type="SUPFAM" id="SSF48452">
    <property type="entry name" value="TPR-like"/>
    <property type="match status" value="1"/>
</dbReference>
<dbReference type="Proteomes" id="UP001182304">
    <property type="component" value="Unassembled WGS sequence"/>
</dbReference>
<organism evidence="5 6">
    <name type="scientific">Pasteurella multocida</name>
    <dbReference type="NCBI Taxonomy" id="747"/>
    <lineage>
        <taxon>Bacteria</taxon>
        <taxon>Pseudomonadati</taxon>
        <taxon>Pseudomonadota</taxon>
        <taxon>Gammaproteobacteria</taxon>
        <taxon>Pasteurellales</taxon>
        <taxon>Pasteurellaceae</taxon>
        <taxon>Pasteurella</taxon>
    </lineage>
</organism>